<sequence length="95" mass="10426">MHAIGGFDANELNGEEQAIITEKKSWFFFSEAFMAGMMAATIAVPAGVFFAQKTAAPLAVIGAVLLFLPLFAFQRDHQNPKVEKNALAFFESSRR</sequence>
<dbReference type="Proteomes" id="UP000010824">
    <property type="component" value="Chromosome"/>
</dbReference>
<keyword evidence="1" id="KW-0472">Membrane</keyword>
<feature type="transmembrane region" description="Helical" evidence="1">
    <location>
        <begin position="55"/>
        <end position="73"/>
    </location>
</feature>
<keyword evidence="1" id="KW-0812">Transmembrane</keyword>
<dbReference type="EMBL" id="CP003167">
    <property type="protein sequence ID" value="AGB03337.1"/>
    <property type="molecule type" value="Genomic_DNA"/>
</dbReference>
<proteinExistence type="predicted"/>
<keyword evidence="3" id="KW-1185">Reference proteome</keyword>
<dbReference type="STRING" id="593750.Metfor_2333"/>
<dbReference type="RefSeq" id="WP_015286300.1">
    <property type="nucleotide sequence ID" value="NC_019943.1"/>
</dbReference>
<accession>L0HF26</accession>
<reference evidence="2 3" key="2">
    <citation type="journal article" date="2014" name="Genome Announc.">
        <title>Complete Genome Sequence of Methanoregula formicica SMSPT, a Mesophilic Hydrogenotrophic Methanogen Isolated from a Methanogenic Upflow Anaerobic Sludge Blanket Reactor.</title>
        <authorList>
            <person name="Yamamoto K."/>
            <person name="Tamaki H."/>
            <person name="Cadillo-Quiroz H."/>
            <person name="Imachi H."/>
            <person name="Kyrpides N."/>
            <person name="Woyke T."/>
            <person name="Goodwin L."/>
            <person name="Zinder S.H."/>
            <person name="Kamagata Y."/>
            <person name="Liu W.T."/>
        </authorList>
    </citation>
    <scope>NUCLEOTIDE SEQUENCE [LARGE SCALE GENOMIC DNA]</scope>
    <source>
        <strain evidence="3">DSM 22288 / NBRC 105244 / SMSP</strain>
    </source>
</reference>
<keyword evidence="1" id="KW-1133">Transmembrane helix</keyword>
<gene>
    <name evidence="2" type="ordered locus">Metfor_2333</name>
</gene>
<dbReference type="AlphaFoldDB" id="L0HF26"/>
<dbReference type="GeneID" id="25397834"/>
<dbReference type="eggNOG" id="arCOG12042">
    <property type="taxonomic scope" value="Archaea"/>
</dbReference>
<protein>
    <submittedName>
        <fullName evidence="2">Uncharacterized protein</fullName>
    </submittedName>
</protein>
<reference evidence="3" key="1">
    <citation type="submission" date="2011-12" db="EMBL/GenBank/DDBJ databases">
        <title>Complete sequence of Methanoregula formicicum SMSP.</title>
        <authorList>
            <person name="Lucas S."/>
            <person name="Han J."/>
            <person name="Lapidus A."/>
            <person name="Cheng J.-F."/>
            <person name="Goodwin L."/>
            <person name="Pitluck S."/>
            <person name="Peters L."/>
            <person name="Ovchinnikova G."/>
            <person name="Teshima H."/>
            <person name="Detter J.C."/>
            <person name="Han C."/>
            <person name="Tapia R."/>
            <person name="Land M."/>
            <person name="Hauser L."/>
            <person name="Kyrpides N."/>
            <person name="Ivanova N."/>
            <person name="Pagani I."/>
            <person name="Imachi H."/>
            <person name="Tamaki H."/>
            <person name="Sekiguchi Y."/>
            <person name="Kamagata Y."/>
            <person name="Cadillo-Quiroz H."/>
            <person name="Zinder S."/>
            <person name="Liu W.-T."/>
            <person name="Woyke T."/>
        </authorList>
    </citation>
    <scope>NUCLEOTIDE SEQUENCE [LARGE SCALE GENOMIC DNA]</scope>
    <source>
        <strain evidence="3">DSM 22288 / NBRC 105244 / SMSP</strain>
    </source>
</reference>
<feature type="transmembrane region" description="Helical" evidence="1">
    <location>
        <begin position="26"/>
        <end position="49"/>
    </location>
</feature>
<dbReference type="InParanoid" id="L0HF26"/>
<evidence type="ECO:0000256" key="1">
    <source>
        <dbReference type="SAM" id="Phobius"/>
    </source>
</evidence>
<dbReference type="HOGENOM" id="CLU_2366191_0_0_2"/>
<dbReference type="KEGG" id="mfo:Metfor_2333"/>
<evidence type="ECO:0000313" key="2">
    <source>
        <dbReference type="EMBL" id="AGB03337.1"/>
    </source>
</evidence>
<name>L0HF26_METFS</name>
<evidence type="ECO:0000313" key="3">
    <source>
        <dbReference type="Proteomes" id="UP000010824"/>
    </source>
</evidence>
<organism evidence="2 3">
    <name type="scientific">Methanoregula formicica (strain DSM 22288 / NBRC 105244 / SMSP)</name>
    <dbReference type="NCBI Taxonomy" id="593750"/>
    <lineage>
        <taxon>Archaea</taxon>
        <taxon>Methanobacteriati</taxon>
        <taxon>Methanobacteriota</taxon>
        <taxon>Stenosarchaea group</taxon>
        <taxon>Methanomicrobia</taxon>
        <taxon>Methanomicrobiales</taxon>
        <taxon>Methanoregulaceae</taxon>
        <taxon>Methanoregula</taxon>
    </lineage>
</organism>